<feature type="compositionally biased region" description="Polar residues" evidence="3">
    <location>
        <begin position="1103"/>
        <end position="1131"/>
    </location>
</feature>
<dbReference type="Gene3D" id="2.30.29.30">
    <property type="entry name" value="Pleckstrin-homology domain (PH domain)/Phosphotyrosine-binding domain (PTB)"/>
    <property type="match status" value="2"/>
</dbReference>
<dbReference type="GO" id="GO:0032418">
    <property type="term" value="P:lysosome localization"/>
    <property type="evidence" value="ECO:0007669"/>
    <property type="project" value="TreeGrafter"/>
</dbReference>
<feature type="region of interest" description="Disordered" evidence="3">
    <location>
        <begin position="1"/>
        <end position="26"/>
    </location>
</feature>
<dbReference type="InterPro" id="IPR053015">
    <property type="entry name" value="PH_domain-containing_M2"/>
</dbReference>
<feature type="compositionally biased region" description="Basic and acidic residues" evidence="3">
    <location>
        <begin position="322"/>
        <end position="333"/>
    </location>
</feature>
<feature type="region of interest" description="Disordered" evidence="3">
    <location>
        <begin position="179"/>
        <end position="198"/>
    </location>
</feature>
<dbReference type="GO" id="GO:0019894">
    <property type="term" value="F:kinesin binding"/>
    <property type="evidence" value="ECO:0007669"/>
    <property type="project" value="TreeGrafter"/>
</dbReference>
<feature type="region of interest" description="Disordered" evidence="3">
    <location>
        <begin position="529"/>
        <end position="561"/>
    </location>
</feature>
<feature type="domain" description="PH" evidence="4">
    <location>
        <begin position="1516"/>
        <end position="1614"/>
    </location>
</feature>
<dbReference type="EMBL" id="NWSH01001823">
    <property type="protein sequence ID" value="PCG69995.1"/>
    <property type="molecule type" value="Genomic_DNA"/>
</dbReference>
<proteinExistence type="predicted"/>
<evidence type="ECO:0000256" key="1">
    <source>
        <dbReference type="ARBA" id="ARBA00004496"/>
    </source>
</evidence>
<feature type="domain" description="PH" evidence="4">
    <location>
        <begin position="1737"/>
        <end position="1835"/>
    </location>
</feature>
<gene>
    <name evidence="5" type="ORF">B5V51_3463</name>
</gene>
<dbReference type="InterPro" id="IPR011993">
    <property type="entry name" value="PH-like_dom_sf"/>
</dbReference>
<dbReference type="InterPro" id="IPR001849">
    <property type="entry name" value="PH_domain"/>
</dbReference>
<dbReference type="GO" id="GO:0010008">
    <property type="term" value="C:endosome membrane"/>
    <property type="evidence" value="ECO:0007669"/>
    <property type="project" value="TreeGrafter"/>
</dbReference>
<feature type="region of interest" description="Disordered" evidence="3">
    <location>
        <begin position="1072"/>
        <end position="1150"/>
    </location>
</feature>
<feature type="compositionally biased region" description="Polar residues" evidence="3">
    <location>
        <begin position="671"/>
        <end position="699"/>
    </location>
</feature>
<reference evidence="5" key="1">
    <citation type="submission" date="2017-09" db="EMBL/GenBank/DDBJ databases">
        <title>Contemporary evolution of a Lepidopteran species, Heliothis virescens, in response to modern agricultural practices.</title>
        <authorList>
            <person name="Fritz M.L."/>
            <person name="Deyonke A.M."/>
            <person name="Papanicolaou A."/>
            <person name="Micinski S."/>
            <person name="Westbrook J."/>
            <person name="Gould F."/>
        </authorList>
    </citation>
    <scope>NUCLEOTIDE SEQUENCE [LARGE SCALE GENOMIC DNA]</scope>
    <source>
        <strain evidence="5">HvINT-</strain>
        <tissue evidence="5">Whole body</tissue>
    </source>
</reference>
<dbReference type="Pfam" id="PF23142">
    <property type="entry name" value="PH_PLEKHM2"/>
    <property type="match status" value="2"/>
</dbReference>
<comment type="caution">
    <text evidence="5">The sequence shown here is derived from an EMBL/GenBank/DDBJ whole genome shotgun (WGS) entry which is preliminary data.</text>
</comment>
<comment type="subcellular location">
    <subcellularLocation>
        <location evidence="1">Cytoplasm</location>
    </subcellularLocation>
</comment>
<feature type="compositionally biased region" description="Low complexity" evidence="3">
    <location>
        <begin position="708"/>
        <end position="718"/>
    </location>
</feature>
<evidence type="ECO:0000256" key="3">
    <source>
        <dbReference type="SAM" id="MobiDB-lite"/>
    </source>
</evidence>
<feature type="compositionally biased region" description="Basic and acidic residues" evidence="3">
    <location>
        <begin position="1"/>
        <end position="16"/>
    </location>
</feature>
<accession>A0A2A4JD32</accession>
<dbReference type="PANTHER" id="PTHR46556:SF1">
    <property type="entry name" value="PLECKSTRIN HOMOLOGY DOMAIN-CONTAINING FAMILY M MEMBER 2"/>
    <property type="match status" value="1"/>
</dbReference>
<feature type="region of interest" description="Disordered" evidence="3">
    <location>
        <begin position="640"/>
        <end position="718"/>
    </location>
</feature>
<dbReference type="GO" id="GO:0007030">
    <property type="term" value="P:Golgi organization"/>
    <property type="evidence" value="ECO:0007669"/>
    <property type="project" value="TreeGrafter"/>
</dbReference>
<dbReference type="PROSITE" id="PS50003">
    <property type="entry name" value="PH_DOMAIN"/>
    <property type="match status" value="2"/>
</dbReference>
<sequence length="2033" mass="226584">MSSDKATEIKGNEIDKSKRRHKTDDTVIATAATNSVEDTMQFAKMECADESAGKPTELCLQGNTHLISSTTSSLADTPGDSGVLCLDSEASEATSQALMSHSLIGAEELACDSVYDAPPSCSQDMIKSTTSSIMTRSDIDNQNIGVPDDIVPELIIESHKKPNTYENLPDLVLKALESEKGTEESRKPALRSEPKKSLSEDIVYRRRCRKKSQSGPSSQKKRVSFHEDILNNTKTDNIHIERGFISYGPDSSYCDRFRQKNNIVTDRFSWCASGDRTPKYAADVAQQTMSDILTYGDSKNDRSGIFEYCQNYEQEQENQDNNNDKDNNNEPRPTRKLYGCDSNSSDSNFSCDSETSSSDSSSSHSNKTETSMLHRKCDKAQKSYSCDAFENNGHVAFMRKTYFSEADIDKSTDRMKMPLEVSHSPNTVKSVLKKKRYITTSIVEERKSHNKVLNLLDANNIIDSLKNFYKNFNFNFAPEKGLPENSLELNNVVEALPCDVNHNKNLSKSLDSGFQAEDEDDFVEINLNGQPLAAEKPKEKTTPSKTAVAGDRTPNEGSPRHKLTLNMKAQLDKKPNKADLPPLSKYVVNCESTVYEHKGVSYSYVHDTFQTAFDAPKETFVPIPETTPVKELVTSTSKVDLNKSTDTDSSSKTSTPKRQFNKNIQDETEQKNGISKHLSSPKKQNVNRYSRKSASTVQKLNDEPAQVNSDNCSNTDNSTLKGAEDFNDDFFDSPGNQKLQSNKSALLNRYLKNVCQRKDLELKIKNNKFFQFKLRMEKHFPSIILPLKEVSDTFHVSADRMSRLIDKEVIENKRLSVRLLTADEPSYFDSFEDNVAIECNEKLRLQIFSYPNETLNRMMKVKSPYSMEDGSWTPLLVFITDYALYVASVKPGGTEYDMLCRLPHNELDAIVKGLPENSLELNNVVEALPCDVNHNKNLSKSLDSGFQAEDEDDFVEINLNGQPLAAEKPKEKTTPSKTAVAGDRTPNEGSPRHKLTLNMKAQLDKKPNKADLPPLSKYVVNCESTVYEHKGVSYSYVHDTFQTAFDAPKETFVPIPETTPVKELVTSTSKVDLNKSTDTDSSSKTSTPKRQFNKNIQDETEQKNGISKHLSSPKKQNVNRYSRKSASTVQKLNDEPAQVNSDNCSNTDNSTLKGAEDFNDDFFDSPGNQKLQSNKSALLNRYLKNVCQRKDLELKIKNNKFFQFKLRMEKHFPSIILPLKEVSDTFHVSADRMSRLIDKEVIENKRLSVRLLTADEPSYFDSFEDNVAIECNEKLRLQIFSYPNETLNRMMKVKSPYSMEDGSWTPLLVFITDYALYVASVKPGGTEYDMLCRLPHNELDAIVVGPEAQYIQILDIAGNIACSIITGEASLGARLASSLEWSARTSPLRIQRPPAMIPLSCRELAAAVARKRHEKRVGPEAQYIQILDIAGNIACSIITGEASLGARLASSLEWSARTSPLRIQRPPAMIPLSCRELAAAVARKRHEKRIPQILFYGRVCSGDAGDRLIEAPGAFAPPLEGYLMCRTERSRRFEPCYFLLRAGVLHWGPHSPDGTPLPNNIALRSVLGVRRHVDSSRRPHCFEIALADNSRLLLAAPDDATASSWLQSLLLHAAQALEEKDGAKKCSERSGPPPACTVLVTPHEVISVRDTLDLAFVTGAAAYLKDRGSDALLKEYIEEMRTDIEILACGSIKNLTAFKIPDTDENWCCLIPQILFYGRVCSGDAGDRLIEAPGAFAPPLEGYLMCRTERSRRFEPCYFLLRAGVLHWGPHSPDGTPLPNNIALRSVLGVRRHVDSSRRPHCFEIALADNSRLLLAAPDDATASSWLQSLLLHAAQALEEKDGAKKCSERSGPPPACTVLVTPHEVISVRDTLDLAFVTGAAAYLKDRGSDALLKEYIEEMRTDIEILACGSIKNLTAFKIPDTDENWCCLSNPGFHRLPHLALESGQGVHCRAFSSKMSRAEPAARSYAAGNGMNQKERRQAQRDSHIQYSSVAAASCCEPFPLSVVEATKSACSSAHTKYEAAWSHMLPQQ</sequence>
<feature type="region of interest" description="Disordered" evidence="3">
    <location>
        <begin position="314"/>
        <end position="345"/>
    </location>
</feature>
<dbReference type="PANTHER" id="PTHR46556">
    <property type="entry name" value="PLECKSTRIN HOMOLOGY DOMAIN-CONTAINING FAMILY M MEMBER 2"/>
    <property type="match status" value="1"/>
</dbReference>
<dbReference type="GO" id="GO:0032880">
    <property type="term" value="P:regulation of protein localization"/>
    <property type="evidence" value="ECO:0007669"/>
    <property type="project" value="TreeGrafter"/>
</dbReference>
<evidence type="ECO:0000256" key="2">
    <source>
        <dbReference type="ARBA" id="ARBA00022490"/>
    </source>
</evidence>
<keyword evidence="2" id="KW-0963">Cytoplasm</keyword>
<organism evidence="5">
    <name type="scientific">Heliothis virescens</name>
    <name type="common">Tobacco budworm moth</name>
    <dbReference type="NCBI Taxonomy" id="7102"/>
    <lineage>
        <taxon>Eukaryota</taxon>
        <taxon>Metazoa</taxon>
        <taxon>Ecdysozoa</taxon>
        <taxon>Arthropoda</taxon>
        <taxon>Hexapoda</taxon>
        <taxon>Insecta</taxon>
        <taxon>Pterygota</taxon>
        <taxon>Neoptera</taxon>
        <taxon>Endopterygota</taxon>
        <taxon>Lepidoptera</taxon>
        <taxon>Glossata</taxon>
        <taxon>Ditrysia</taxon>
        <taxon>Noctuoidea</taxon>
        <taxon>Noctuidae</taxon>
        <taxon>Heliothinae</taxon>
        <taxon>Heliothis</taxon>
    </lineage>
</organism>
<evidence type="ECO:0000259" key="4">
    <source>
        <dbReference type="PROSITE" id="PS50003"/>
    </source>
</evidence>
<feature type="region of interest" description="Disordered" evidence="3">
    <location>
        <begin position="961"/>
        <end position="993"/>
    </location>
</feature>
<dbReference type="SUPFAM" id="SSF50729">
    <property type="entry name" value="PH domain-like"/>
    <property type="match status" value="2"/>
</dbReference>
<dbReference type="Pfam" id="PF00169">
    <property type="entry name" value="PH"/>
    <property type="match status" value="2"/>
</dbReference>
<protein>
    <recommendedName>
        <fullName evidence="4">PH domain-containing protein</fullName>
    </recommendedName>
</protein>
<dbReference type="STRING" id="7102.A0A2A4JD32"/>
<feature type="compositionally biased region" description="Low complexity" evidence="3">
    <location>
        <begin position="1140"/>
        <end position="1150"/>
    </location>
</feature>
<dbReference type="InterPro" id="IPR057288">
    <property type="entry name" value="PH_PLEKHM2"/>
</dbReference>
<dbReference type="SMART" id="SM00233">
    <property type="entry name" value="PH"/>
    <property type="match status" value="2"/>
</dbReference>
<evidence type="ECO:0000313" key="5">
    <source>
        <dbReference type="EMBL" id="PCG69995.1"/>
    </source>
</evidence>
<feature type="region of interest" description="Disordered" evidence="3">
    <location>
        <begin position="351"/>
        <end position="370"/>
    </location>
</feature>
<name>A0A2A4JD32_HELVI</name>